<evidence type="ECO:0000313" key="1">
    <source>
        <dbReference type="EMBL" id="KAE9097785.1"/>
    </source>
</evidence>
<dbReference type="Proteomes" id="UP000488956">
    <property type="component" value="Unassembled WGS sequence"/>
</dbReference>
<name>A0A6G0KTI4_9STRA</name>
<organism evidence="1 2">
    <name type="scientific">Phytophthora fragariae</name>
    <dbReference type="NCBI Taxonomy" id="53985"/>
    <lineage>
        <taxon>Eukaryota</taxon>
        <taxon>Sar</taxon>
        <taxon>Stramenopiles</taxon>
        <taxon>Oomycota</taxon>
        <taxon>Peronosporomycetes</taxon>
        <taxon>Peronosporales</taxon>
        <taxon>Peronosporaceae</taxon>
        <taxon>Phytophthora</taxon>
    </lineage>
</organism>
<gene>
    <name evidence="1" type="ORF">PF010_g15817</name>
</gene>
<dbReference type="AlphaFoldDB" id="A0A6G0KTI4"/>
<evidence type="ECO:0000313" key="2">
    <source>
        <dbReference type="Proteomes" id="UP000488956"/>
    </source>
</evidence>
<sequence length="92" mass="9788">MVQALGTLDNTVVLVPLKPPVVVKVDGTIMSCRDRIYVDLQIETTAGPLNIAQGSCLVLDGDEDEFLLGSATMKDIGIDVNGFLEKLAGDLQ</sequence>
<dbReference type="EMBL" id="QXFX01001050">
    <property type="protein sequence ID" value="KAE9097785.1"/>
    <property type="molecule type" value="Genomic_DNA"/>
</dbReference>
<reference evidence="1 2" key="1">
    <citation type="submission" date="2018-09" db="EMBL/GenBank/DDBJ databases">
        <title>Genomic investigation of the strawberry pathogen Phytophthora fragariae indicates pathogenicity is determined by transcriptional variation in three key races.</title>
        <authorList>
            <person name="Adams T.M."/>
            <person name="Armitage A.D."/>
            <person name="Sobczyk M.K."/>
            <person name="Bates H.J."/>
            <person name="Dunwell J.M."/>
            <person name="Nellist C.F."/>
            <person name="Harrison R.J."/>
        </authorList>
    </citation>
    <scope>NUCLEOTIDE SEQUENCE [LARGE SCALE GENOMIC DNA]</scope>
    <source>
        <strain evidence="1 2">ONT-3</strain>
    </source>
</reference>
<proteinExistence type="predicted"/>
<accession>A0A6G0KTI4</accession>
<protein>
    <submittedName>
        <fullName evidence="1">Uncharacterized protein</fullName>
    </submittedName>
</protein>
<comment type="caution">
    <text evidence="1">The sequence shown here is derived from an EMBL/GenBank/DDBJ whole genome shotgun (WGS) entry which is preliminary data.</text>
</comment>